<evidence type="ECO:0000256" key="2">
    <source>
        <dbReference type="ARBA" id="ARBA00022692"/>
    </source>
</evidence>
<evidence type="ECO:0000256" key="4">
    <source>
        <dbReference type="ARBA" id="ARBA00023136"/>
    </source>
</evidence>
<sequence>MANLKYIINTESLIAKYIVAFALGVIIGLKLLPVPVVVGLQVILAIVCVLHCLKGNITGFFIWLPYAVYNEVYVRGFARWFPYLAMQYLYIICFAILFFTIPRLKKPHSNAWIFLAIFSFVEIANNVYPDKAAIGRQILTQSFALLATVVWASYNVLKPALINKLLDNAKVACVVLAGIVFVAHITGKINYGLYSNSESSNGLAPVQLSGYLGFGCILFFLSIMNPQDLKNRTINIVVLAVVATVMVLTFSRGGLYFLGAVVCLFFFYNRDKLASYARVLIFIPIAAFIYFYVVNQTGGKIVARYEQEGTSNRDVLINIGFTIFADHMIFGVGTGNFNTTIVREKLYSEESGAHNEYVRAAAEHGVIGIFFYWGFYLFLLFEILKRQRLQKQYAIYFFALFCLIIIHNGLKIAIQPLVIMLVVATPTLIYQPKKHVYNREYSDQEFA</sequence>
<name>A0A512BDH8_9BACT</name>
<keyword evidence="4 5" id="KW-0472">Membrane</keyword>
<accession>A0A512BDH8</accession>
<evidence type="ECO:0000256" key="3">
    <source>
        <dbReference type="ARBA" id="ARBA00022989"/>
    </source>
</evidence>
<dbReference type="EMBL" id="BJYT01000008">
    <property type="protein sequence ID" value="GEO09945.1"/>
    <property type="molecule type" value="Genomic_DNA"/>
</dbReference>
<evidence type="ECO:0000313" key="8">
    <source>
        <dbReference type="Proteomes" id="UP000321513"/>
    </source>
</evidence>
<gene>
    <name evidence="7" type="ORF">SAE01_24410</name>
</gene>
<dbReference type="RefSeq" id="WP_147204058.1">
    <property type="nucleotide sequence ID" value="NZ_BJYT01000008.1"/>
</dbReference>
<comment type="caution">
    <text evidence="7">The sequence shown here is derived from an EMBL/GenBank/DDBJ whole genome shotgun (WGS) entry which is preliminary data.</text>
</comment>
<feature type="transmembrane region" description="Helical" evidence="5">
    <location>
        <begin position="357"/>
        <end position="381"/>
    </location>
</feature>
<feature type="transmembrane region" description="Helical" evidence="5">
    <location>
        <begin position="111"/>
        <end position="128"/>
    </location>
</feature>
<dbReference type="Proteomes" id="UP000321513">
    <property type="component" value="Unassembled WGS sequence"/>
</dbReference>
<evidence type="ECO:0000256" key="5">
    <source>
        <dbReference type="SAM" id="Phobius"/>
    </source>
</evidence>
<evidence type="ECO:0000313" key="7">
    <source>
        <dbReference type="EMBL" id="GEO09945.1"/>
    </source>
</evidence>
<keyword evidence="8" id="KW-1185">Reference proteome</keyword>
<feature type="transmembrane region" description="Helical" evidence="5">
    <location>
        <begin position="44"/>
        <end position="68"/>
    </location>
</feature>
<feature type="transmembrane region" description="Helical" evidence="5">
    <location>
        <begin position="14"/>
        <end position="32"/>
    </location>
</feature>
<proteinExistence type="predicted"/>
<feature type="transmembrane region" description="Helical" evidence="5">
    <location>
        <begin position="393"/>
        <end position="410"/>
    </location>
</feature>
<evidence type="ECO:0000259" key="6">
    <source>
        <dbReference type="Pfam" id="PF04932"/>
    </source>
</evidence>
<keyword evidence="3 5" id="KW-1133">Transmembrane helix</keyword>
<protein>
    <recommendedName>
        <fullName evidence="6">O-antigen ligase-related domain-containing protein</fullName>
    </recommendedName>
</protein>
<dbReference type="InterPro" id="IPR051533">
    <property type="entry name" value="WaaL-like"/>
</dbReference>
<dbReference type="Pfam" id="PF04932">
    <property type="entry name" value="Wzy_C"/>
    <property type="match status" value="1"/>
</dbReference>
<dbReference type="AlphaFoldDB" id="A0A512BDH8"/>
<dbReference type="PANTHER" id="PTHR37422">
    <property type="entry name" value="TEICHURONIC ACID BIOSYNTHESIS PROTEIN TUAE"/>
    <property type="match status" value="1"/>
</dbReference>
<dbReference type="OrthoDB" id="1492360at2"/>
<feature type="transmembrane region" description="Helical" evidence="5">
    <location>
        <begin position="169"/>
        <end position="186"/>
    </location>
</feature>
<comment type="subcellular location">
    <subcellularLocation>
        <location evidence="1">Membrane</location>
        <topology evidence="1">Multi-pass membrane protein</topology>
    </subcellularLocation>
</comment>
<feature type="transmembrane region" description="Helical" evidence="5">
    <location>
        <begin position="273"/>
        <end position="294"/>
    </location>
</feature>
<keyword evidence="2 5" id="KW-0812">Transmembrane</keyword>
<dbReference type="InterPro" id="IPR007016">
    <property type="entry name" value="O-antigen_ligase-rel_domated"/>
</dbReference>
<evidence type="ECO:0000256" key="1">
    <source>
        <dbReference type="ARBA" id="ARBA00004141"/>
    </source>
</evidence>
<feature type="domain" description="O-antigen ligase-related" evidence="6">
    <location>
        <begin position="238"/>
        <end position="372"/>
    </location>
</feature>
<dbReference type="PANTHER" id="PTHR37422:SF17">
    <property type="entry name" value="O-ANTIGEN LIGASE"/>
    <property type="match status" value="1"/>
</dbReference>
<feature type="transmembrane region" description="Helical" evidence="5">
    <location>
        <begin position="315"/>
        <end position="337"/>
    </location>
</feature>
<feature type="transmembrane region" description="Helical" evidence="5">
    <location>
        <begin position="80"/>
        <end position="99"/>
    </location>
</feature>
<dbReference type="GO" id="GO:0016020">
    <property type="term" value="C:membrane"/>
    <property type="evidence" value="ECO:0007669"/>
    <property type="project" value="UniProtKB-SubCell"/>
</dbReference>
<reference evidence="7 8" key="1">
    <citation type="submission" date="2019-07" db="EMBL/GenBank/DDBJ databases">
        <title>Whole genome shotgun sequence of Segetibacter aerophilus NBRC 106135.</title>
        <authorList>
            <person name="Hosoyama A."/>
            <person name="Uohara A."/>
            <person name="Ohji S."/>
            <person name="Ichikawa N."/>
        </authorList>
    </citation>
    <scope>NUCLEOTIDE SEQUENCE [LARGE SCALE GENOMIC DNA]</scope>
    <source>
        <strain evidence="7 8">NBRC 106135</strain>
    </source>
</reference>
<feature type="transmembrane region" description="Helical" evidence="5">
    <location>
        <begin position="206"/>
        <end position="224"/>
    </location>
</feature>
<feature type="transmembrane region" description="Helical" evidence="5">
    <location>
        <begin position="236"/>
        <end position="267"/>
    </location>
</feature>
<organism evidence="7 8">
    <name type="scientific">Segetibacter aerophilus</name>
    <dbReference type="NCBI Taxonomy" id="670293"/>
    <lineage>
        <taxon>Bacteria</taxon>
        <taxon>Pseudomonadati</taxon>
        <taxon>Bacteroidota</taxon>
        <taxon>Chitinophagia</taxon>
        <taxon>Chitinophagales</taxon>
        <taxon>Chitinophagaceae</taxon>
        <taxon>Segetibacter</taxon>
    </lineage>
</organism>